<protein>
    <submittedName>
        <fullName evidence="1">Uncharacterized protein</fullName>
    </submittedName>
</protein>
<organism evidence="1 2">
    <name type="scientific">Stenotrophomonas rhizophila</name>
    <dbReference type="NCBI Taxonomy" id="216778"/>
    <lineage>
        <taxon>Bacteria</taxon>
        <taxon>Pseudomonadati</taxon>
        <taxon>Pseudomonadota</taxon>
        <taxon>Gammaproteobacteria</taxon>
        <taxon>Lysobacterales</taxon>
        <taxon>Lysobacteraceae</taxon>
        <taxon>Stenotrophomonas</taxon>
    </lineage>
</organism>
<dbReference type="EMBL" id="JANUEK010000004">
    <property type="protein sequence ID" value="MCS4279978.1"/>
    <property type="molecule type" value="Genomic_DNA"/>
</dbReference>
<evidence type="ECO:0000313" key="1">
    <source>
        <dbReference type="EMBL" id="MCS4279978.1"/>
    </source>
</evidence>
<proteinExistence type="predicted"/>
<evidence type="ECO:0000313" key="2">
    <source>
        <dbReference type="Proteomes" id="UP001320691"/>
    </source>
</evidence>
<gene>
    <name evidence="1" type="ORF">M2412_001970</name>
</gene>
<reference evidence="1" key="1">
    <citation type="submission" date="2022-08" db="EMBL/GenBank/DDBJ databases">
        <title>Genomic analyses of the natural microbiome of Caenorhabditis elegans.</title>
        <authorList>
            <person name="Samuel B."/>
        </authorList>
    </citation>
    <scope>NUCLEOTIDE SEQUENCE</scope>
    <source>
        <strain evidence="1">BIGb0277</strain>
    </source>
</reference>
<comment type="caution">
    <text evidence="1">The sequence shown here is derived from an EMBL/GenBank/DDBJ whole genome shotgun (WGS) entry which is preliminary data.</text>
</comment>
<dbReference type="Proteomes" id="UP001320691">
    <property type="component" value="Unassembled WGS sequence"/>
</dbReference>
<accession>A0AAW5PJT6</accession>
<name>A0AAW5PJT6_9GAMM</name>
<dbReference type="RefSeq" id="WP_259260685.1">
    <property type="nucleotide sequence ID" value="NZ_JANUEK010000004.1"/>
</dbReference>
<sequence>MTDELNDLEKALGGRLTRKGQRELPGLNPREGLEVIYYQDDGRTTARKLFRMLLEGVKTSSAKAGGLVSDPCTIVLPDGRMFRAASYHGDVDGWRKDIVNSTRAKGILLGKVDGNNFLVADGSDFPLTNCVIKAEG</sequence>
<dbReference type="AlphaFoldDB" id="A0AAW5PJT6"/>